<sequence length="935" mass="104865">MATSITLKNGEQVKINDHVYCSPSWSIRDGTPYSVARIMEFLPAEDAHPSHKGKGKEPAPGYTRVRLAWYYRPSDVSDRPVADSRLLLAAIYSEICDVAQLRAKCYVVHRDKITDLAGWKKRPDRFYFNRLFDPYIKKEFEVIQSNDVRNLPVHIRDELTSRYEYVVAEKEIVPDLTDTLRNCETCSKWCPPQETVRCDRCKSFFHMGCVQPPLNAKPTRGYGWTCGPCSRAHEQAVEGHDVRHVPAPAAKPKSHAPPARGRGRPRKDRTLAEKEESVPVRHFKMWPFRYFGLHTVAEDTSDPDDLIFPRTTTRVGSKYQASIPTKDSPRDQDIQERGGEATVEVLNLVHVMSDTQVVVEQRKARLSAKQSVRSNVDWLTEVIRRFSEAYTLGLEFSTVGVSNVFRYEKWKTTETRYADREWDDDEMAAFEDAVLTHGAELRTVRDEVGTRTIYEVVRYYGHWKNMKLGEENRRRRLLGSSKITPPYAHPVPSADDSDSEGSIVRTPSKAHASCGACRTRDTKLWWKAPKGLPTSVLCDACGISWRKYADLNHLRPIREEAAAVKQGKTEKREGTPLAGSSAKRIKTNGSIPSTPIATTSNGSPQHRCLACHKYGSGKVFKCKECQTRVHSGACGIVDPGSVDSWTCDLCQNEKTAEASLNPDCMLCPRPTRERDKKAFHPPADSFLRVCKPTEGQGWVHLACAVFVPEITFSDARRLRIVEGISTISTHRWSTRCTLCNQVGGAVVRCADCPTEYHVSCAWSRGFKFGFEIQVTKAAKREPSALVSFNGVSGTMYPVVRCKEHEGTRRPLFDVCETNEYGETALQVYCNTYKQAPVAQSHALLRKARRLDLVLEEKDAAPVNGHGHGAATLAISGGRDDGTDPQCAHCKTSFSPFFHPLPRAGAFACHRCHFEGRTQMPLTNGHIHPHAHGLGP</sequence>
<comment type="caution">
    <text evidence="1">The sequence shown here is derived from an EMBL/GenBank/DDBJ whole genome shotgun (WGS) entry which is preliminary data.</text>
</comment>
<dbReference type="EMBL" id="JAGFNK010000254">
    <property type="protein sequence ID" value="KAI9455209.1"/>
    <property type="molecule type" value="Genomic_DNA"/>
</dbReference>
<accession>A0ACC0TZW6</accession>
<keyword evidence="2" id="KW-1185">Reference proteome</keyword>
<dbReference type="Proteomes" id="UP001207468">
    <property type="component" value="Unassembled WGS sequence"/>
</dbReference>
<evidence type="ECO:0000313" key="2">
    <source>
        <dbReference type="Proteomes" id="UP001207468"/>
    </source>
</evidence>
<reference evidence="1" key="1">
    <citation type="submission" date="2021-03" db="EMBL/GenBank/DDBJ databases">
        <title>Evolutionary priming and transition to the ectomycorrhizal habit in an iconic lineage of mushroom-forming fungi: is preadaptation a requirement?</title>
        <authorList>
            <consortium name="DOE Joint Genome Institute"/>
            <person name="Looney B.P."/>
            <person name="Miyauchi S."/>
            <person name="Morin E."/>
            <person name="Drula E."/>
            <person name="Courty P.E."/>
            <person name="Chicoki N."/>
            <person name="Fauchery L."/>
            <person name="Kohler A."/>
            <person name="Kuo A."/>
            <person name="LaButti K."/>
            <person name="Pangilinan J."/>
            <person name="Lipzen A."/>
            <person name="Riley R."/>
            <person name="Andreopoulos W."/>
            <person name="He G."/>
            <person name="Johnson J."/>
            <person name="Barry K.W."/>
            <person name="Grigoriev I.V."/>
            <person name="Nagy L."/>
            <person name="Hibbett D."/>
            <person name="Henrissat B."/>
            <person name="Matheny P.B."/>
            <person name="Labbe J."/>
            <person name="Martin A.F."/>
        </authorList>
    </citation>
    <scope>NUCLEOTIDE SEQUENCE</scope>
    <source>
        <strain evidence="1">BPL698</strain>
    </source>
</reference>
<protein>
    <submittedName>
        <fullName evidence="1">Uncharacterized protein</fullName>
    </submittedName>
</protein>
<gene>
    <name evidence="1" type="ORF">F5148DRAFT_984805</name>
</gene>
<evidence type="ECO:0000313" key="1">
    <source>
        <dbReference type="EMBL" id="KAI9455209.1"/>
    </source>
</evidence>
<organism evidence="1 2">
    <name type="scientific">Russula earlei</name>
    <dbReference type="NCBI Taxonomy" id="71964"/>
    <lineage>
        <taxon>Eukaryota</taxon>
        <taxon>Fungi</taxon>
        <taxon>Dikarya</taxon>
        <taxon>Basidiomycota</taxon>
        <taxon>Agaricomycotina</taxon>
        <taxon>Agaricomycetes</taxon>
        <taxon>Russulales</taxon>
        <taxon>Russulaceae</taxon>
        <taxon>Russula</taxon>
    </lineage>
</organism>
<proteinExistence type="predicted"/>
<name>A0ACC0TZW6_9AGAM</name>